<dbReference type="RefSeq" id="WP_172112643.1">
    <property type="nucleotide sequence ID" value="NZ_JABFDN010000007.1"/>
</dbReference>
<dbReference type="PANTHER" id="PTHR47237">
    <property type="entry name" value="SLL0310 PROTEIN"/>
    <property type="match status" value="1"/>
</dbReference>
<accession>A0ABX2CJV5</accession>
<dbReference type="PROSITE" id="PS51186">
    <property type="entry name" value="GNAT"/>
    <property type="match status" value="1"/>
</dbReference>
<dbReference type="Gene3D" id="3.40.630.90">
    <property type="match status" value="1"/>
</dbReference>
<name>A0ABX2CJV5_9BRAD</name>
<dbReference type="EMBL" id="JABFDN010000007">
    <property type="protein sequence ID" value="NPU67567.1"/>
    <property type="molecule type" value="Genomic_DNA"/>
</dbReference>
<dbReference type="Pfam" id="PF18014">
    <property type="entry name" value="Acetyltransf_18"/>
    <property type="match status" value="1"/>
</dbReference>
<organism evidence="2 3">
    <name type="scientific">Bradyrhizobium aeschynomenes</name>
    <dbReference type="NCBI Taxonomy" id="2734909"/>
    <lineage>
        <taxon>Bacteria</taxon>
        <taxon>Pseudomonadati</taxon>
        <taxon>Pseudomonadota</taxon>
        <taxon>Alphaproteobacteria</taxon>
        <taxon>Hyphomicrobiales</taxon>
        <taxon>Nitrobacteraceae</taxon>
        <taxon>Bradyrhizobium</taxon>
    </lineage>
</organism>
<reference evidence="2" key="1">
    <citation type="submission" date="2020-05" db="EMBL/GenBank/DDBJ databases">
        <title>Nod-independent and nitrogen-fixing Bradyrhizobium aeschynomene sp. nov. isolated from nodules of Aeschynomene indica.</title>
        <authorList>
            <person name="Zhang Z."/>
        </authorList>
    </citation>
    <scope>NUCLEOTIDE SEQUENCE</scope>
    <source>
        <strain evidence="2">83012</strain>
    </source>
</reference>
<dbReference type="InterPro" id="IPR000182">
    <property type="entry name" value="GNAT_dom"/>
</dbReference>
<gene>
    <name evidence="2" type="ORF">HL667_21375</name>
</gene>
<proteinExistence type="predicted"/>
<protein>
    <submittedName>
        <fullName evidence="2">GNAT family N-acetyltransferase</fullName>
    </submittedName>
</protein>
<dbReference type="InterPro" id="IPR016181">
    <property type="entry name" value="Acyl_CoA_acyltransferase"/>
</dbReference>
<dbReference type="SUPFAM" id="SSF55729">
    <property type="entry name" value="Acyl-CoA N-acyltransferases (Nat)"/>
    <property type="match status" value="1"/>
</dbReference>
<dbReference type="Gene3D" id="3.40.630.30">
    <property type="match status" value="1"/>
</dbReference>
<sequence length="290" mass="30729">MTSPRTHATDGLIIRTLRRDEITLAVDWAASEGWNPGLSDPACFAVVDPHGFLVAERDGVPVATVSCVNYDDHFAFLGFYIVRPDMRGQGYGLRLWQAAMGHAGSRVVGLDGVVAQQDNYRRSGFSYAYANVRYGGKPAGALLASAGGDIVPLVDVPLGDIEASDAAVFPAPRPAFLQAWIASPGHVGRALIRDGALAAWGVIRPCRTGYKIGPLIADLRRDAEAVLSALLTVSGAAEVFIDAPAINPDAVGLAESLGLKPVFETARMYTGPVAPLRIERVFGVTTFELG</sequence>
<comment type="caution">
    <text evidence="2">The sequence shown here is derived from an EMBL/GenBank/DDBJ whole genome shotgun (WGS) entry which is preliminary data.</text>
</comment>
<evidence type="ECO:0000259" key="1">
    <source>
        <dbReference type="PROSITE" id="PS51186"/>
    </source>
</evidence>
<dbReference type="Proteomes" id="UP000886476">
    <property type="component" value="Unassembled WGS sequence"/>
</dbReference>
<feature type="domain" description="N-acetyltransferase" evidence="1">
    <location>
        <begin position="12"/>
        <end position="140"/>
    </location>
</feature>
<evidence type="ECO:0000313" key="3">
    <source>
        <dbReference type="Proteomes" id="UP000886476"/>
    </source>
</evidence>
<dbReference type="PANTHER" id="PTHR47237:SF1">
    <property type="entry name" value="SLL0310 PROTEIN"/>
    <property type="match status" value="1"/>
</dbReference>
<evidence type="ECO:0000313" key="2">
    <source>
        <dbReference type="EMBL" id="NPU67567.1"/>
    </source>
</evidence>
<dbReference type="Pfam" id="PF00583">
    <property type="entry name" value="Acetyltransf_1"/>
    <property type="match status" value="1"/>
</dbReference>
<dbReference type="CDD" id="cd04301">
    <property type="entry name" value="NAT_SF"/>
    <property type="match status" value="1"/>
</dbReference>
<dbReference type="InterPro" id="IPR052729">
    <property type="entry name" value="Acyl/Acetyltrans_Enzymes"/>
</dbReference>
<keyword evidence="3" id="KW-1185">Reference proteome</keyword>
<dbReference type="InterPro" id="IPR041496">
    <property type="entry name" value="YitH/HolE_GNAT"/>
</dbReference>